<protein>
    <recommendedName>
        <fullName evidence="8">Probable membrane transporter protein</fullName>
    </recommendedName>
</protein>
<dbReference type="InterPro" id="IPR002781">
    <property type="entry name" value="TM_pro_TauE-like"/>
</dbReference>
<keyword evidence="6 8" id="KW-1133">Transmembrane helix</keyword>
<feature type="transmembrane region" description="Helical" evidence="8">
    <location>
        <begin position="196"/>
        <end position="215"/>
    </location>
</feature>
<feature type="transmembrane region" description="Helical" evidence="8">
    <location>
        <begin position="106"/>
        <end position="127"/>
    </location>
</feature>
<dbReference type="InterPro" id="IPR052017">
    <property type="entry name" value="TSUP"/>
</dbReference>
<keyword evidence="5 8" id="KW-0812">Transmembrane</keyword>
<evidence type="ECO:0000256" key="5">
    <source>
        <dbReference type="ARBA" id="ARBA00022692"/>
    </source>
</evidence>
<dbReference type="PANTHER" id="PTHR30269">
    <property type="entry name" value="TRANSMEMBRANE PROTEIN YFCA"/>
    <property type="match status" value="1"/>
</dbReference>
<evidence type="ECO:0000256" key="3">
    <source>
        <dbReference type="ARBA" id="ARBA00022448"/>
    </source>
</evidence>
<sequence length="246" mass="25511">MAALIDLVDPLSWLLMALLIVLAAFLQGVGGVGFAMLVAPIAALVFPQLVPGPLLALGGSVSLLAALRERQHIVPDVVVCALGGRATGSIIAILAMTQLPIEAVNLGFALAILVAVALSAWGLRILASKRNMILAGIASGIMGTLTSVGAPALAIAMQNLAPAQLRASLGLILFLGASMSLVLLIVAGLFSLQQAMLSIVLYPFMLLGFTLSGQLRHKVSLPLMRRLLLGICSLSAVVLITRTLWQ</sequence>
<evidence type="ECO:0000313" key="10">
    <source>
        <dbReference type="Proteomes" id="UP000245216"/>
    </source>
</evidence>
<comment type="similarity">
    <text evidence="2 8">Belongs to the 4-toluene sulfonate uptake permease (TSUP) (TC 2.A.102) family.</text>
</comment>
<reference evidence="9 10" key="1">
    <citation type="submission" date="2018-05" db="EMBL/GenBank/DDBJ databases">
        <title>Genome Sequence of an Efficient Indole-Degrading Bacterium, Alcaligenes sp.YBY.</title>
        <authorList>
            <person name="Yang B."/>
        </authorList>
    </citation>
    <scope>NUCLEOTIDE SEQUENCE [LARGE SCALE GENOMIC DNA]</scope>
    <source>
        <strain evidence="9 10">YBY</strain>
    </source>
</reference>
<evidence type="ECO:0000256" key="4">
    <source>
        <dbReference type="ARBA" id="ARBA00022475"/>
    </source>
</evidence>
<dbReference type="STRING" id="511.UZ73_11420"/>
<evidence type="ECO:0000313" key="9">
    <source>
        <dbReference type="EMBL" id="PWE14168.1"/>
    </source>
</evidence>
<feature type="transmembrane region" description="Helical" evidence="8">
    <location>
        <begin position="227"/>
        <end position="245"/>
    </location>
</feature>
<comment type="subcellular location">
    <subcellularLocation>
        <location evidence="1 8">Cell membrane</location>
        <topology evidence="1 8">Multi-pass membrane protein</topology>
    </subcellularLocation>
</comment>
<feature type="transmembrane region" description="Helical" evidence="8">
    <location>
        <begin position="49"/>
        <end position="67"/>
    </location>
</feature>
<organism evidence="9 10">
    <name type="scientific">Alcaligenes faecalis</name>
    <dbReference type="NCBI Taxonomy" id="511"/>
    <lineage>
        <taxon>Bacteria</taxon>
        <taxon>Pseudomonadati</taxon>
        <taxon>Pseudomonadota</taxon>
        <taxon>Betaproteobacteria</taxon>
        <taxon>Burkholderiales</taxon>
        <taxon>Alcaligenaceae</taxon>
        <taxon>Alcaligenes</taxon>
    </lineage>
</organism>
<keyword evidence="3" id="KW-0813">Transport</keyword>
<reference evidence="9 10" key="2">
    <citation type="submission" date="2018-05" db="EMBL/GenBank/DDBJ databases">
        <authorList>
            <person name="Lanie J.A."/>
            <person name="Ng W.-L."/>
            <person name="Kazmierczak K.M."/>
            <person name="Andrzejewski T.M."/>
            <person name="Davidsen T.M."/>
            <person name="Wayne K.J."/>
            <person name="Tettelin H."/>
            <person name="Glass J.I."/>
            <person name="Rusch D."/>
            <person name="Podicherti R."/>
            <person name="Tsui H.-C.T."/>
            <person name="Winkler M.E."/>
        </authorList>
    </citation>
    <scope>NUCLEOTIDE SEQUENCE [LARGE SCALE GENOMIC DNA]</scope>
    <source>
        <strain evidence="9 10">YBY</strain>
    </source>
</reference>
<evidence type="ECO:0000256" key="6">
    <source>
        <dbReference type="ARBA" id="ARBA00022989"/>
    </source>
</evidence>
<evidence type="ECO:0000256" key="7">
    <source>
        <dbReference type="ARBA" id="ARBA00023136"/>
    </source>
</evidence>
<feature type="transmembrane region" description="Helical" evidence="8">
    <location>
        <begin position="169"/>
        <end position="190"/>
    </location>
</feature>
<feature type="transmembrane region" description="Helical" evidence="8">
    <location>
        <begin position="73"/>
        <end position="94"/>
    </location>
</feature>
<comment type="caution">
    <text evidence="9">The sequence shown here is derived from an EMBL/GenBank/DDBJ whole genome shotgun (WGS) entry which is preliminary data.</text>
</comment>
<dbReference type="RefSeq" id="WP_109089327.1">
    <property type="nucleotide sequence ID" value="NZ_QEXO01000003.1"/>
</dbReference>
<feature type="transmembrane region" description="Helical" evidence="8">
    <location>
        <begin position="133"/>
        <end position="157"/>
    </location>
</feature>
<evidence type="ECO:0000256" key="8">
    <source>
        <dbReference type="RuleBase" id="RU363041"/>
    </source>
</evidence>
<dbReference type="GO" id="GO:0005886">
    <property type="term" value="C:plasma membrane"/>
    <property type="evidence" value="ECO:0007669"/>
    <property type="project" value="UniProtKB-SubCell"/>
</dbReference>
<keyword evidence="4 8" id="KW-1003">Cell membrane</keyword>
<keyword evidence="7 8" id="KW-0472">Membrane</keyword>
<dbReference type="Proteomes" id="UP000245216">
    <property type="component" value="Unassembled WGS sequence"/>
</dbReference>
<feature type="transmembrane region" description="Helical" evidence="8">
    <location>
        <begin position="12"/>
        <end position="37"/>
    </location>
</feature>
<evidence type="ECO:0000256" key="1">
    <source>
        <dbReference type="ARBA" id="ARBA00004651"/>
    </source>
</evidence>
<name>A0A2U2BJG0_ALCFA</name>
<dbReference type="PANTHER" id="PTHR30269:SF37">
    <property type="entry name" value="MEMBRANE TRANSPORTER PROTEIN"/>
    <property type="match status" value="1"/>
</dbReference>
<gene>
    <name evidence="9" type="ORF">DF183_13565</name>
</gene>
<evidence type="ECO:0000256" key="2">
    <source>
        <dbReference type="ARBA" id="ARBA00009142"/>
    </source>
</evidence>
<dbReference type="AlphaFoldDB" id="A0A2U2BJG0"/>
<accession>A0A2U2BJG0</accession>
<proteinExistence type="inferred from homology"/>
<dbReference type="Pfam" id="PF01925">
    <property type="entry name" value="TauE"/>
    <property type="match status" value="1"/>
</dbReference>
<dbReference type="EMBL" id="QEXO01000003">
    <property type="protein sequence ID" value="PWE14168.1"/>
    <property type="molecule type" value="Genomic_DNA"/>
</dbReference>